<dbReference type="GO" id="GO:0005525">
    <property type="term" value="F:GTP binding"/>
    <property type="evidence" value="ECO:0007669"/>
    <property type="project" value="InterPro"/>
</dbReference>
<organism evidence="2">
    <name type="scientific">marine metagenome</name>
    <dbReference type="NCBI Taxonomy" id="408172"/>
    <lineage>
        <taxon>unclassified sequences</taxon>
        <taxon>metagenomes</taxon>
        <taxon>ecological metagenomes</taxon>
    </lineage>
</organism>
<proteinExistence type="predicted"/>
<accession>A0A382F8C6</accession>
<dbReference type="SUPFAM" id="SSF52540">
    <property type="entry name" value="P-loop containing nucleoside triphosphate hydrolases"/>
    <property type="match status" value="1"/>
</dbReference>
<dbReference type="Gene3D" id="3.40.50.300">
    <property type="entry name" value="P-loop containing nucleotide triphosphate hydrolases"/>
    <property type="match status" value="1"/>
</dbReference>
<gene>
    <name evidence="2" type="ORF">METZ01_LOCUS212152</name>
</gene>
<name>A0A382F8C6_9ZZZZ</name>
<dbReference type="GO" id="GO:0003924">
    <property type="term" value="F:GTPase activity"/>
    <property type="evidence" value="ECO:0007669"/>
    <property type="project" value="InterPro"/>
</dbReference>
<feature type="non-terminal residue" evidence="2">
    <location>
        <position position="48"/>
    </location>
</feature>
<dbReference type="EMBL" id="UINC01048587">
    <property type="protein sequence ID" value="SVB59298.1"/>
    <property type="molecule type" value="Genomic_DNA"/>
</dbReference>
<dbReference type="Pfam" id="PF00009">
    <property type="entry name" value="GTP_EFTU"/>
    <property type="match status" value="1"/>
</dbReference>
<dbReference type="InterPro" id="IPR000795">
    <property type="entry name" value="T_Tr_GTP-bd_dom"/>
</dbReference>
<dbReference type="AlphaFoldDB" id="A0A382F8C6"/>
<evidence type="ECO:0000259" key="1">
    <source>
        <dbReference type="Pfam" id="PF00009"/>
    </source>
</evidence>
<reference evidence="2" key="1">
    <citation type="submission" date="2018-05" db="EMBL/GenBank/DDBJ databases">
        <authorList>
            <person name="Lanie J.A."/>
            <person name="Ng W.-L."/>
            <person name="Kazmierczak K.M."/>
            <person name="Andrzejewski T.M."/>
            <person name="Davidsen T.M."/>
            <person name="Wayne K.J."/>
            <person name="Tettelin H."/>
            <person name="Glass J.I."/>
            <person name="Rusch D."/>
            <person name="Podicherti R."/>
            <person name="Tsui H.-C.T."/>
            <person name="Winkler M.E."/>
        </authorList>
    </citation>
    <scope>NUCLEOTIDE SEQUENCE</scope>
</reference>
<feature type="domain" description="Tr-type G" evidence="1">
    <location>
        <begin position="2"/>
        <end position="48"/>
    </location>
</feature>
<evidence type="ECO:0000313" key="2">
    <source>
        <dbReference type="EMBL" id="SVB59298.1"/>
    </source>
</evidence>
<dbReference type="InterPro" id="IPR027417">
    <property type="entry name" value="P-loop_NTPase"/>
</dbReference>
<protein>
    <recommendedName>
        <fullName evidence="1">Tr-type G domain-containing protein</fullName>
    </recommendedName>
</protein>
<sequence>MLEEQKRGMTIDLGFAFLNGRITIIDVPGHERFIRNMVAGVSTIDFVI</sequence>